<dbReference type="Pfam" id="PF22264">
    <property type="entry name" value="DUF6952"/>
    <property type="match status" value="1"/>
</dbReference>
<dbReference type="InterPro" id="IPR053810">
    <property type="entry name" value="DUF6952"/>
</dbReference>
<keyword evidence="2" id="KW-1185">Reference proteome</keyword>
<dbReference type="RefSeq" id="WP_092739942.1">
    <property type="nucleotide sequence ID" value="NZ_FNOV01000006.1"/>
</dbReference>
<protein>
    <submittedName>
        <fullName evidence="1">Uncharacterized protein</fullName>
    </submittedName>
</protein>
<dbReference type="AlphaFoldDB" id="A0A1H3HZ25"/>
<accession>A0A1H3HZ25</accession>
<evidence type="ECO:0000313" key="2">
    <source>
        <dbReference type="Proteomes" id="UP000199249"/>
    </source>
</evidence>
<dbReference type="Proteomes" id="UP000199249">
    <property type="component" value="Unassembled WGS sequence"/>
</dbReference>
<dbReference type="STRING" id="651662.SAMN04488069_106213"/>
<evidence type="ECO:0000313" key="1">
    <source>
        <dbReference type="EMBL" id="SDY20721.1"/>
    </source>
</evidence>
<proteinExistence type="predicted"/>
<gene>
    <name evidence="1" type="ORF">SAMN04488069_106213</name>
</gene>
<dbReference type="EMBL" id="FNOV01000006">
    <property type="protein sequence ID" value="SDY20721.1"/>
    <property type="molecule type" value="Genomic_DNA"/>
</dbReference>
<name>A0A1H3HZ25_9BACT</name>
<sequence length="80" mass="9137">MKMPVIRHLVETQTLESLVAAEEALLEEQTPAFEVEGEDEGEQLTHVFAAIFILNHIQDHKSDFKTALREYTKKVRVSIS</sequence>
<dbReference type="OrthoDB" id="963129at2"/>
<reference evidence="2" key="1">
    <citation type="submission" date="2016-10" db="EMBL/GenBank/DDBJ databases">
        <authorList>
            <person name="Varghese N."/>
            <person name="Submissions S."/>
        </authorList>
    </citation>
    <scope>NUCLEOTIDE SEQUENCE [LARGE SCALE GENOMIC DNA]</scope>
    <source>
        <strain evidence="2">CGMCC 1.8975</strain>
    </source>
</reference>
<organism evidence="1 2">
    <name type="scientific">Hymenobacter psychrophilus</name>
    <dbReference type="NCBI Taxonomy" id="651662"/>
    <lineage>
        <taxon>Bacteria</taxon>
        <taxon>Pseudomonadati</taxon>
        <taxon>Bacteroidota</taxon>
        <taxon>Cytophagia</taxon>
        <taxon>Cytophagales</taxon>
        <taxon>Hymenobacteraceae</taxon>
        <taxon>Hymenobacter</taxon>
    </lineage>
</organism>